<keyword evidence="3" id="KW-1185">Reference proteome</keyword>
<dbReference type="GeneID" id="59352526"/>
<proteinExistence type="predicted"/>
<dbReference type="AlphaFoldDB" id="A0A8H6RZR8"/>
<dbReference type="Proteomes" id="UP000636479">
    <property type="component" value="Unassembled WGS sequence"/>
</dbReference>
<organism evidence="2 3">
    <name type="scientific">Mycena indigotica</name>
    <dbReference type="NCBI Taxonomy" id="2126181"/>
    <lineage>
        <taxon>Eukaryota</taxon>
        <taxon>Fungi</taxon>
        <taxon>Dikarya</taxon>
        <taxon>Basidiomycota</taxon>
        <taxon>Agaricomycotina</taxon>
        <taxon>Agaricomycetes</taxon>
        <taxon>Agaricomycetidae</taxon>
        <taxon>Agaricales</taxon>
        <taxon>Marasmiineae</taxon>
        <taxon>Mycenaceae</taxon>
        <taxon>Mycena</taxon>
    </lineage>
</organism>
<gene>
    <name evidence="2" type="ORF">MIND_01358100</name>
</gene>
<protein>
    <submittedName>
        <fullName evidence="2">Uncharacterized protein</fullName>
    </submittedName>
</protein>
<accession>A0A8H6RZR8</accession>
<dbReference type="RefSeq" id="XP_037213566.1">
    <property type="nucleotide sequence ID" value="XM_037370010.1"/>
</dbReference>
<evidence type="ECO:0000313" key="3">
    <source>
        <dbReference type="Proteomes" id="UP000636479"/>
    </source>
</evidence>
<dbReference type="EMBL" id="JACAZF010000016">
    <property type="protein sequence ID" value="KAF7289837.1"/>
    <property type="molecule type" value="Genomic_DNA"/>
</dbReference>
<reference evidence="2" key="1">
    <citation type="submission" date="2020-05" db="EMBL/GenBank/DDBJ databases">
        <title>Mycena genomes resolve the evolution of fungal bioluminescence.</title>
        <authorList>
            <person name="Tsai I.J."/>
        </authorList>
    </citation>
    <scope>NUCLEOTIDE SEQUENCE</scope>
    <source>
        <strain evidence="2">171206Taipei</strain>
    </source>
</reference>
<name>A0A8H6RZR8_9AGAR</name>
<evidence type="ECO:0000256" key="1">
    <source>
        <dbReference type="SAM" id="MobiDB-lite"/>
    </source>
</evidence>
<comment type="caution">
    <text evidence="2">The sequence shown here is derived from an EMBL/GenBank/DDBJ whole genome shotgun (WGS) entry which is preliminary data.</text>
</comment>
<dbReference type="OrthoDB" id="3006226at2759"/>
<sequence length="217" mass="23913">MNPAATGVITSTDTSQLNSMASVEKTPEAAFAPLGGTFAVLTIDPVASVEYLDDPEATTASAKLVSKDYVVSIPALQCMFNPAAPFREEDVLFVQQGRPQDFPAQCIDASMSIPIVPQNCGVDEHPSKRELVRMATNPFPFADCYLCAFATANVRTANILVVDPIICVLHKEDQLRVSNLTEDDFELRRLKRLREQKGKEEQRQNVIPPARRMTEAM</sequence>
<evidence type="ECO:0000313" key="2">
    <source>
        <dbReference type="EMBL" id="KAF7289837.1"/>
    </source>
</evidence>
<feature type="region of interest" description="Disordered" evidence="1">
    <location>
        <begin position="196"/>
        <end position="217"/>
    </location>
</feature>